<dbReference type="GO" id="GO:0008270">
    <property type="term" value="F:zinc ion binding"/>
    <property type="evidence" value="ECO:0007669"/>
    <property type="project" value="InterPro"/>
</dbReference>
<evidence type="ECO:0000259" key="4">
    <source>
        <dbReference type="PROSITE" id="PS50048"/>
    </source>
</evidence>
<keyword evidence="2" id="KW-0539">Nucleus</keyword>
<evidence type="ECO:0000313" key="5">
    <source>
        <dbReference type="EMBL" id="TVY22334.1"/>
    </source>
</evidence>
<dbReference type="EMBL" id="QGMH01000285">
    <property type="protein sequence ID" value="TVY22334.1"/>
    <property type="molecule type" value="Genomic_DNA"/>
</dbReference>
<proteinExistence type="predicted"/>
<dbReference type="GO" id="GO:0006351">
    <property type="term" value="P:DNA-templated transcription"/>
    <property type="evidence" value="ECO:0007669"/>
    <property type="project" value="InterPro"/>
</dbReference>
<feature type="compositionally biased region" description="Polar residues" evidence="3">
    <location>
        <begin position="114"/>
        <end position="128"/>
    </location>
</feature>
<dbReference type="CDD" id="cd12148">
    <property type="entry name" value="fungal_TF_MHR"/>
    <property type="match status" value="1"/>
</dbReference>
<feature type="region of interest" description="Disordered" evidence="3">
    <location>
        <begin position="1"/>
        <end position="47"/>
    </location>
</feature>
<comment type="caution">
    <text evidence="5">The sequence shown here is derived from an EMBL/GenBank/DDBJ whole genome shotgun (WGS) entry which is preliminary data.</text>
</comment>
<accession>A0A8H8QT91</accession>
<dbReference type="InterPro" id="IPR007219">
    <property type="entry name" value="XnlR_reg_dom"/>
</dbReference>
<name>A0A8H8QT91_9HELO</name>
<sequence length="876" mass="97578">MSAAIMSAEKNDSSSLQSPTSADSSTKKRNSSAAGIDKDGNPKPVKRRAAKACAACRARKVRCDVMQRYHITADGEVTCSNCTMDGIKCVIEESKRRKKHLNGEPADPTPAPKSATNGATQAWTNGIVNPSDIVNADRRWSGSQMSSDQGDNGHVPHSIYQNMTQQIDQGDMMRRASYIPIPSPYAVENNVTYDSLLKSVSMSGDRTTTRLESPAHPPVTPATPVTLSKHQLPGYLKPLPQRIASVDVDYLVAKGALSLPETPVRNALLQAYIEYVHPYMPLVDAHEVLHIIDEGTGQSGELSLLLFQAIMFAGTAFVDVEMLRKAGFSTRKAARKAFFLKARVLYDFDYELDRLALVQSLLLMTYWYETPDDQKDTWHWMGVAISLAHTIGLHRNPDKSNMEPKQKKLWKRIWWSCFMRDRLVALGMRRPTRVKDEDYDVPMLTADDFDVTPLPISNSIIPPENTLARDVEAQKQLAEMCIAKAKLCLCISHVLSAQYSVLIKDQGMQGQEGNTRSSVMLFPKKLDQTDEVRRCDTELSEWINTLPESCVYSNEVTMGSSGPSMFVQRSLLHMIYFTTLSALHRPQVLPSGGLPDSSRELQDLSRKKVREASREITRIAQALHTRGLEKYLPTTGVTVLLPAIIIHLLDIKSSNDEARQQAMDGFCQCMVVLEKLRDTYASADFATQFLEAAIKRADIDVVMSSSRERMRAEDVLSSGKVKELLQQKRVVDRRTPPLTDDMMPDFNGSGMVDIGIKIHKTHDISVHTPPDSDGSLDQEQEQQHQHQHFNHFPAAGDLFHNNELDLNDFLTFEPGNEMWNVPLEEGAHGESGGFMGDMEWVGEQASAGWSRFGTPQAEPGGGMFRVERGAEVDVAV</sequence>
<dbReference type="SUPFAM" id="SSF57701">
    <property type="entry name" value="Zn2/Cys6 DNA-binding domain"/>
    <property type="match status" value="1"/>
</dbReference>
<protein>
    <submittedName>
        <fullName evidence="5">Cutinase transcription factor 1 beta</fullName>
    </submittedName>
</protein>
<dbReference type="InterPro" id="IPR036864">
    <property type="entry name" value="Zn2-C6_fun-type_DNA-bd_sf"/>
</dbReference>
<dbReference type="InterPro" id="IPR001138">
    <property type="entry name" value="Zn2Cys6_DnaBD"/>
</dbReference>
<reference evidence="5 6" key="1">
    <citation type="submission" date="2018-05" db="EMBL/GenBank/DDBJ databases">
        <title>Genome sequencing and assembly of the regulated plant pathogen Lachnellula willkommii and related sister species for the development of diagnostic species identification markers.</title>
        <authorList>
            <person name="Giroux E."/>
            <person name="Bilodeau G."/>
        </authorList>
    </citation>
    <scope>NUCLEOTIDE SEQUENCE [LARGE SCALE GENOMIC DNA]</scope>
    <source>
        <strain evidence="5 6">CBS 185.66</strain>
    </source>
</reference>
<dbReference type="PANTHER" id="PTHR47425:SF2">
    <property type="entry name" value="FARB-RELATED"/>
    <property type="match status" value="1"/>
</dbReference>
<feature type="region of interest" description="Disordered" evidence="3">
    <location>
        <begin position="96"/>
        <end position="131"/>
    </location>
</feature>
<dbReference type="Pfam" id="PF00172">
    <property type="entry name" value="Zn_clus"/>
    <property type="match status" value="1"/>
</dbReference>
<dbReference type="Pfam" id="PF04082">
    <property type="entry name" value="Fungal_trans"/>
    <property type="match status" value="1"/>
</dbReference>
<gene>
    <name evidence="5" type="primary">CTF1-BETA</name>
    <name evidence="5" type="ORF">LHYA1_G008999</name>
</gene>
<dbReference type="AlphaFoldDB" id="A0A8H8QT91"/>
<keyword evidence="1" id="KW-0479">Metal-binding</keyword>
<feature type="region of interest" description="Disordered" evidence="3">
    <location>
        <begin position="207"/>
        <end position="226"/>
    </location>
</feature>
<dbReference type="RefSeq" id="XP_031001122.1">
    <property type="nucleotide sequence ID" value="XM_031153903.1"/>
</dbReference>
<dbReference type="SMART" id="SM00906">
    <property type="entry name" value="Fungal_trans"/>
    <property type="match status" value="1"/>
</dbReference>
<dbReference type="GO" id="GO:0003677">
    <property type="term" value="F:DNA binding"/>
    <property type="evidence" value="ECO:0007669"/>
    <property type="project" value="InterPro"/>
</dbReference>
<keyword evidence="6" id="KW-1185">Reference proteome</keyword>
<dbReference type="PROSITE" id="PS50048">
    <property type="entry name" value="ZN2_CY6_FUNGAL_2"/>
    <property type="match status" value="1"/>
</dbReference>
<dbReference type="Gene3D" id="4.10.240.10">
    <property type="entry name" value="Zn(2)-C6 fungal-type DNA-binding domain"/>
    <property type="match status" value="1"/>
</dbReference>
<evidence type="ECO:0000256" key="1">
    <source>
        <dbReference type="ARBA" id="ARBA00022723"/>
    </source>
</evidence>
<dbReference type="InterPro" id="IPR052761">
    <property type="entry name" value="Fungal_Detox/Toxin_TFs"/>
</dbReference>
<dbReference type="OrthoDB" id="4451586at2759"/>
<feature type="compositionally biased region" description="Polar residues" evidence="3">
    <location>
        <begin position="13"/>
        <end position="24"/>
    </location>
</feature>
<evidence type="ECO:0000313" key="6">
    <source>
        <dbReference type="Proteomes" id="UP000431533"/>
    </source>
</evidence>
<evidence type="ECO:0000256" key="2">
    <source>
        <dbReference type="ARBA" id="ARBA00023242"/>
    </source>
</evidence>
<feature type="domain" description="Zn(2)-C6 fungal-type" evidence="4">
    <location>
        <begin position="52"/>
        <end position="91"/>
    </location>
</feature>
<organism evidence="5 6">
    <name type="scientific">Lachnellula hyalina</name>
    <dbReference type="NCBI Taxonomy" id="1316788"/>
    <lineage>
        <taxon>Eukaryota</taxon>
        <taxon>Fungi</taxon>
        <taxon>Dikarya</taxon>
        <taxon>Ascomycota</taxon>
        <taxon>Pezizomycotina</taxon>
        <taxon>Leotiomycetes</taxon>
        <taxon>Helotiales</taxon>
        <taxon>Lachnaceae</taxon>
        <taxon>Lachnellula</taxon>
    </lineage>
</organism>
<dbReference type="GeneID" id="41989197"/>
<evidence type="ECO:0000256" key="3">
    <source>
        <dbReference type="SAM" id="MobiDB-lite"/>
    </source>
</evidence>
<dbReference type="Proteomes" id="UP000431533">
    <property type="component" value="Unassembled WGS sequence"/>
</dbReference>
<dbReference type="SMART" id="SM00066">
    <property type="entry name" value="GAL4"/>
    <property type="match status" value="1"/>
</dbReference>
<dbReference type="GO" id="GO:0000981">
    <property type="term" value="F:DNA-binding transcription factor activity, RNA polymerase II-specific"/>
    <property type="evidence" value="ECO:0007669"/>
    <property type="project" value="InterPro"/>
</dbReference>
<dbReference type="PANTHER" id="PTHR47425">
    <property type="entry name" value="FARB-RELATED"/>
    <property type="match status" value="1"/>
</dbReference>